<sequence length="449" mass="51643">MIRLVLILQIAQSILHASDAKVLLHKNIEESGGGDDDGLRESFRRYIGFKRTKLQKRSIGTWEELGLVNDNFGAMFCGWNGIKCTVKMRIDHQYLVDSLLLPERWTAKRFAAVRSWREELLGPKSLKKNISRPIFWIPLSIHNGKLENLVAFFEYIVFKFLVPDTTIKSFTLLTLPFPIGEHGSPWERHQYGAVATAYSDFNITSSEEYLRRYLQIPKLAAWFILCHSPLPDEPKIKSIADGSRWILHRKLRQIPIGVSHNAAHAGFLDAWNAPLKPRDKLLYINFRYHAHRKQAAQAVIHSFRAFGLDNEYPITHLNCSALDPLQNSPPQQNTQPACDVQRTYYSDILRSRFVLSPPGSKLDCHRHWEILMLGAIPIILRSPPLIEMFAGLPVLFVSDWSEVTPARLMTEAVHIYSIFNYDWRPLTVTYWRHQIWQAAGGHVNDDNST</sequence>
<feature type="signal peptide" evidence="1">
    <location>
        <begin position="1"/>
        <end position="20"/>
    </location>
</feature>
<keyword evidence="1" id="KW-0732">Signal</keyword>
<dbReference type="GO" id="GO:0035269">
    <property type="term" value="P:protein O-linked glycosylation via mannose"/>
    <property type="evidence" value="ECO:0007669"/>
    <property type="project" value="InterPro"/>
</dbReference>
<accession>A0A7S3K5T6</accession>
<name>A0A7S3K5T6_9STRA</name>
<dbReference type="GO" id="GO:0005794">
    <property type="term" value="C:Golgi apparatus"/>
    <property type="evidence" value="ECO:0007669"/>
    <property type="project" value="TreeGrafter"/>
</dbReference>
<reference evidence="2" key="1">
    <citation type="submission" date="2021-01" db="EMBL/GenBank/DDBJ databases">
        <authorList>
            <person name="Corre E."/>
            <person name="Pelletier E."/>
            <person name="Niang G."/>
            <person name="Scheremetjew M."/>
            <person name="Finn R."/>
            <person name="Kale V."/>
            <person name="Holt S."/>
            <person name="Cochrane G."/>
            <person name="Meng A."/>
            <person name="Brown T."/>
            <person name="Cohen L."/>
        </authorList>
    </citation>
    <scope>NUCLEOTIDE SEQUENCE</scope>
    <source>
        <strain evidence="2">CCMP1510</strain>
    </source>
</reference>
<dbReference type="PANTHER" id="PTHR15576">
    <property type="entry name" value="RIBITOL-5-PHOSPHATE XYLOSYLTRANSFERASE 1"/>
    <property type="match status" value="1"/>
</dbReference>
<evidence type="ECO:0000313" key="2">
    <source>
        <dbReference type="EMBL" id="CAE0374311.1"/>
    </source>
</evidence>
<protein>
    <recommendedName>
        <fullName evidence="3">Exostosin GT47 domain-containing protein</fullName>
    </recommendedName>
</protein>
<dbReference type="PANTHER" id="PTHR15576:SF1">
    <property type="entry name" value="RIBITOL-5-PHOSPHATE XYLOSYLTRANSFERASE 1"/>
    <property type="match status" value="1"/>
</dbReference>
<evidence type="ECO:0008006" key="3">
    <source>
        <dbReference type="Google" id="ProtNLM"/>
    </source>
</evidence>
<dbReference type="InterPro" id="IPR055286">
    <property type="entry name" value="RXYLT1-like"/>
</dbReference>
<organism evidence="2">
    <name type="scientific">Aureoumbra lagunensis</name>
    <dbReference type="NCBI Taxonomy" id="44058"/>
    <lineage>
        <taxon>Eukaryota</taxon>
        <taxon>Sar</taxon>
        <taxon>Stramenopiles</taxon>
        <taxon>Ochrophyta</taxon>
        <taxon>Pelagophyceae</taxon>
        <taxon>Pelagomonadales</taxon>
        <taxon>Aureoumbra</taxon>
    </lineage>
</organism>
<proteinExistence type="predicted"/>
<dbReference type="AlphaFoldDB" id="A0A7S3K5T6"/>
<dbReference type="EMBL" id="HBIJ01023020">
    <property type="protein sequence ID" value="CAE0374311.1"/>
    <property type="molecule type" value="Transcribed_RNA"/>
</dbReference>
<evidence type="ECO:0000256" key="1">
    <source>
        <dbReference type="SAM" id="SignalP"/>
    </source>
</evidence>
<feature type="chain" id="PRO_5031086040" description="Exostosin GT47 domain-containing protein" evidence="1">
    <location>
        <begin position="21"/>
        <end position="449"/>
    </location>
</feature>
<dbReference type="GO" id="GO:0120053">
    <property type="term" value="F:ribitol beta-1,4-xylosyltransferase activity"/>
    <property type="evidence" value="ECO:0007669"/>
    <property type="project" value="InterPro"/>
</dbReference>
<gene>
    <name evidence="2" type="ORF">ALAG00032_LOCUS15114</name>
</gene>